<dbReference type="AlphaFoldDB" id="A0A3P7LP06"/>
<sequence>MRRSTPFSPNEGGTLLDASVVPSFSGGSDHRSFEQKCDSTESGKEDLPLCWGRREVVYDDVRLEELLTTCNWPIEEDPTKDYDLLLRG</sequence>
<protein>
    <submittedName>
        <fullName evidence="2">Uncharacterized protein</fullName>
    </submittedName>
</protein>
<organism evidence="2 3">
    <name type="scientific">Strongylus vulgaris</name>
    <name type="common">Blood worm</name>
    <dbReference type="NCBI Taxonomy" id="40348"/>
    <lineage>
        <taxon>Eukaryota</taxon>
        <taxon>Metazoa</taxon>
        <taxon>Ecdysozoa</taxon>
        <taxon>Nematoda</taxon>
        <taxon>Chromadorea</taxon>
        <taxon>Rhabditida</taxon>
        <taxon>Rhabditina</taxon>
        <taxon>Rhabditomorpha</taxon>
        <taxon>Strongyloidea</taxon>
        <taxon>Strongylidae</taxon>
        <taxon>Strongylus</taxon>
    </lineage>
</organism>
<name>A0A3P7LP06_STRVU</name>
<gene>
    <name evidence="2" type="ORF">SVUK_LOCUS15936</name>
</gene>
<evidence type="ECO:0000256" key="1">
    <source>
        <dbReference type="SAM" id="MobiDB-lite"/>
    </source>
</evidence>
<dbReference type="EMBL" id="UYYB01110795">
    <property type="protein sequence ID" value="VDM80938.1"/>
    <property type="molecule type" value="Genomic_DNA"/>
</dbReference>
<reference evidence="2 3" key="1">
    <citation type="submission" date="2018-11" db="EMBL/GenBank/DDBJ databases">
        <authorList>
            <consortium name="Pathogen Informatics"/>
        </authorList>
    </citation>
    <scope>NUCLEOTIDE SEQUENCE [LARGE SCALE GENOMIC DNA]</scope>
</reference>
<keyword evidence="3" id="KW-1185">Reference proteome</keyword>
<evidence type="ECO:0000313" key="2">
    <source>
        <dbReference type="EMBL" id="VDM80938.1"/>
    </source>
</evidence>
<feature type="region of interest" description="Disordered" evidence="1">
    <location>
        <begin position="1"/>
        <end position="43"/>
    </location>
</feature>
<evidence type="ECO:0000313" key="3">
    <source>
        <dbReference type="Proteomes" id="UP000270094"/>
    </source>
</evidence>
<dbReference type="Proteomes" id="UP000270094">
    <property type="component" value="Unassembled WGS sequence"/>
</dbReference>
<dbReference type="OrthoDB" id="5907059at2759"/>
<feature type="compositionally biased region" description="Basic and acidic residues" evidence="1">
    <location>
        <begin position="28"/>
        <end position="43"/>
    </location>
</feature>
<proteinExistence type="predicted"/>
<accession>A0A3P7LP06</accession>